<gene>
    <name evidence="3" type="ORF">TSAR_000822</name>
</gene>
<evidence type="ECO:0000313" key="3">
    <source>
        <dbReference type="EMBL" id="OXU17451.1"/>
    </source>
</evidence>
<feature type="region of interest" description="Disordered" evidence="1">
    <location>
        <begin position="48"/>
        <end position="72"/>
    </location>
</feature>
<name>A0A232EGI2_9HYME</name>
<reference evidence="3 4" key="1">
    <citation type="journal article" date="2017" name="Curr. Biol.">
        <title>The Evolution of Venom by Co-option of Single-Copy Genes.</title>
        <authorList>
            <person name="Martinson E.O."/>
            <person name="Mrinalini"/>
            <person name="Kelkar Y.D."/>
            <person name="Chang C.H."/>
            <person name="Werren J.H."/>
        </authorList>
    </citation>
    <scope>NUCLEOTIDE SEQUENCE [LARGE SCALE GENOMIC DNA]</scope>
    <source>
        <strain evidence="3 4">Alberta</strain>
        <tissue evidence="3">Whole body</tissue>
    </source>
</reference>
<keyword evidence="4" id="KW-1185">Reference proteome</keyword>
<feature type="transmembrane region" description="Helical" evidence="2">
    <location>
        <begin position="6"/>
        <end position="32"/>
    </location>
</feature>
<dbReference type="AlphaFoldDB" id="A0A232EGI2"/>
<protein>
    <submittedName>
        <fullName evidence="3">Uncharacterized protein</fullName>
    </submittedName>
</protein>
<dbReference type="EMBL" id="NNAY01004762">
    <property type="protein sequence ID" value="OXU17451.1"/>
    <property type="molecule type" value="Genomic_DNA"/>
</dbReference>
<feature type="compositionally biased region" description="Basic residues" evidence="1">
    <location>
        <begin position="48"/>
        <end position="62"/>
    </location>
</feature>
<dbReference type="OrthoDB" id="5212at2759"/>
<evidence type="ECO:0000256" key="2">
    <source>
        <dbReference type="SAM" id="Phobius"/>
    </source>
</evidence>
<comment type="caution">
    <text evidence="3">The sequence shown here is derived from an EMBL/GenBank/DDBJ whole genome shotgun (WGS) entry which is preliminary data.</text>
</comment>
<evidence type="ECO:0000313" key="4">
    <source>
        <dbReference type="Proteomes" id="UP000215335"/>
    </source>
</evidence>
<evidence type="ECO:0000256" key="1">
    <source>
        <dbReference type="SAM" id="MobiDB-lite"/>
    </source>
</evidence>
<proteinExistence type="predicted"/>
<sequence length="97" mass="10887">MAIEDTSIFLVVILAVGGISMMTALLACYICIFRDLCCRSQPFKSTKNLRRRARMKKRRKKKGDCANQQKPGSADIVTLYDLTQPADISMPTESENL</sequence>
<keyword evidence="2" id="KW-0472">Membrane</keyword>
<keyword evidence="2" id="KW-0812">Transmembrane</keyword>
<dbReference type="Proteomes" id="UP000215335">
    <property type="component" value="Unassembled WGS sequence"/>
</dbReference>
<accession>A0A232EGI2</accession>
<keyword evidence="2" id="KW-1133">Transmembrane helix</keyword>
<organism evidence="3 4">
    <name type="scientific">Trichomalopsis sarcophagae</name>
    <dbReference type="NCBI Taxonomy" id="543379"/>
    <lineage>
        <taxon>Eukaryota</taxon>
        <taxon>Metazoa</taxon>
        <taxon>Ecdysozoa</taxon>
        <taxon>Arthropoda</taxon>
        <taxon>Hexapoda</taxon>
        <taxon>Insecta</taxon>
        <taxon>Pterygota</taxon>
        <taxon>Neoptera</taxon>
        <taxon>Endopterygota</taxon>
        <taxon>Hymenoptera</taxon>
        <taxon>Apocrita</taxon>
        <taxon>Proctotrupomorpha</taxon>
        <taxon>Chalcidoidea</taxon>
        <taxon>Pteromalidae</taxon>
        <taxon>Pteromalinae</taxon>
        <taxon>Trichomalopsis</taxon>
    </lineage>
</organism>